<name>A0A511N5G1_DEIC1</name>
<gene>
    <name evidence="12" type="ORF">DC3_32860</name>
</gene>
<reference evidence="12 13" key="1">
    <citation type="submission" date="2019-07" db="EMBL/GenBank/DDBJ databases">
        <title>Whole genome shotgun sequence of Deinococcus cellulosilyticus NBRC 106333.</title>
        <authorList>
            <person name="Hosoyama A."/>
            <person name="Uohara A."/>
            <person name="Ohji S."/>
            <person name="Ichikawa N."/>
        </authorList>
    </citation>
    <scope>NUCLEOTIDE SEQUENCE [LARGE SCALE GENOMIC DNA]</scope>
    <source>
        <strain evidence="12 13">NBRC 106333</strain>
    </source>
</reference>
<evidence type="ECO:0000256" key="7">
    <source>
        <dbReference type="PIRSR" id="PIRSR600269-51"/>
    </source>
</evidence>
<evidence type="ECO:0000256" key="2">
    <source>
        <dbReference type="ARBA" id="ARBA00022723"/>
    </source>
</evidence>
<evidence type="ECO:0000256" key="5">
    <source>
        <dbReference type="ARBA" id="ARBA00023008"/>
    </source>
</evidence>
<dbReference type="EMBL" id="BJXB01000014">
    <property type="protein sequence ID" value="GEM47651.1"/>
    <property type="molecule type" value="Genomic_DNA"/>
</dbReference>
<dbReference type="InterPro" id="IPR015802">
    <property type="entry name" value="Cu_amine_oxidase_N3"/>
</dbReference>
<evidence type="ECO:0000256" key="8">
    <source>
        <dbReference type="RuleBase" id="RU000672"/>
    </source>
</evidence>
<dbReference type="EC" id="1.4.3.-" evidence="8"/>
<dbReference type="GO" id="GO:0008131">
    <property type="term" value="F:primary methylamine oxidase activity"/>
    <property type="evidence" value="ECO:0007669"/>
    <property type="project" value="InterPro"/>
</dbReference>
<feature type="active site" description="Schiff-base intermediate with substrate; via topaquinone" evidence="6">
    <location>
        <position position="373"/>
    </location>
</feature>
<dbReference type="InterPro" id="IPR016182">
    <property type="entry name" value="Cu_amine_oxidase_N-reg"/>
</dbReference>
<evidence type="ECO:0000256" key="1">
    <source>
        <dbReference type="ARBA" id="ARBA00007983"/>
    </source>
</evidence>
<feature type="domain" description="Copper amine oxidase catalytic" evidence="9">
    <location>
        <begin position="213"/>
        <end position="610"/>
    </location>
</feature>
<dbReference type="Proteomes" id="UP000321306">
    <property type="component" value="Unassembled WGS sequence"/>
</dbReference>
<dbReference type="SUPFAM" id="SSF49998">
    <property type="entry name" value="Amine oxidase catalytic domain"/>
    <property type="match status" value="1"/>
</dbReference>
<keyword evidence="2 8" id="KW-0479">Metal-binding</keyword>
<evidence type="ECO:0000259" key="11">
    <source>
        <dbReference type="Pfam" id="PF21994"/>
    </source>
</evidence>
<dbReference type="Pfam" id="PF01179">
    <property type="entry name" value="Cu_amine_oxid"/>
    <property type="match status" value="1"/>
</dbReference>
<dbReference type="PROSITE" id="PS01165">
    <property type="entry name" value="COPPER_AMINE_OXID_2"/>
    <property type="match status" value="1"/>
</dbReference>
<sequence>MFSLCGAALAAGPLEPLSSSEITTAVNVLKLYGKAYSSTRFSLITLSEPDKVLVHQGKATGRQARVVLYERSKNLTSEATIDLQKKIILSFKDLPGVQPGFMTDDFVLAQQLVGRDPRWLEAMRKRGISPNQVMLETAGGRFQEGEEGARVLVVTSYLRAGAWNGYARPIEGVVARVDVATRMVLSVTDSGVVPIEQGTGSVGNDPSKLKPLTVRQPSGSNITLEGHQITWDRWKFNYSLNAREGLVIHQAGWMEGKTFRSILYRGSMSEMVVPYGDPDPNHDWRQPFDASEYGLGLTSSPLTAGGDVPEHALLRNEILFSQHGAPQQMPRAVGIYERDGGVLFRHMDPASRKVISRRARELCISSVSTVGNYDYLLTWVFRQDGTIRAEVHLTGIMATKGSTADPAGMKVAPNLVALHHQHFFSFRLDLDVDGLKNSPSALNTMPLDSGEENPQGNAMHAMLEPIESEQSGVQDASAEMARIWVVQSGRINALGDLTGYALVPGKSSPLIAAPDAPFRTRAGFVEHSVWMTRFSPLERYAAGDHPTNNPAPGGVQDYVQNDEPLQNQDVVLWYTLGVTHIPRPEEWPVMNAHVVGFTLEPVGFFSRNPMIP</sequence>
<dbReference type="GO" id="GO:0048038">
    <property type="term" value="F:quinone binding"/>
    <property type="evidence" value="ECO:0007669"/>
    <property type="project" value="InterPro"/>
</dbReference>
<dbReference type="PANTHER" id="PTHR10638">
    <property type="entry name" value="COPPER AMINE OXIDASE"/>
    <property type="match status" value="1"/>
</dbReference>
<comment type="similarity">
    <text evidence="1 8">Belongs to the copper/topaquinone oxidase family.</text>
</comment>
<accession>A0A511N5G1</accession>
<feature type="modified residue" description="2',4',5'-topaquinone" evidence="7">
    <location>
        <position position="373"/>
    </location>
</feature>
<dbReference type="Gene3D" id="3.10.450.40">
    <property type="match status" value="2"/>
</dbReference>
<evidence type="ECO:0000313" key="12">
    <source>
        <dbReference type="EMBL" id="GEM47651.1"/>
    </source>
</evidence>
<feature type="domain" description="AGAO-like N2" evidence="11">
    <location>
        <begin position="20"/>
        <end position="87"/>
    </location>
</feature>
<dbReference type="Pfam" id="PF21994">
    <property type="entry name" value="AGAO-like_N2"/>
    <property type="match status" value="1"/>
</dbReference>
<keyword evidence="5 8" id="KW-0186">Copper</keyword>
<proteinExistence type="inferred from homology"/>
<comment type="PTM">
    <text evidence="7 8">Topaquinone (TPQ) is generated by copper-dependent autoxidation of a specific tyrosyl residue.</text>
</comment>
<dbReference type="InterPro" id="IPR000269">
    <property type="entry name" value="Cu_amine_oxidase"/>
</dbReference>
<evidence type="ECO:0000256" key="3">
    <source>
        <dbReference type="ARBA" id="ARBA00022772"/>
    </source>
</evidence>
<comment type="cofactor">
    <cofactor evidence="8">
        <name>Cu cation</name>
        <dbReference type="ChEBI" id="CHEBI:23378"/>
    </cofactor>
    <text evidence="8">Contains 1 topaquinone per subunit.</text>
</comment>
<dbReference type="InterPro" id="IPR054157">
    <property type="entry name" value="AGAO-like_N2"/>
</dbReference>
<dbReference type="SUPFAM" id="SSF54416">
    <property type="entry name" value="Amine oxidase N-terminal region"/>
    <property type="match status" value="2"/>
</dbReference>
<dbReference type="InterPro" id="IPR036460">
    <property type="entry name" value="Cu_amine_oxidase_C_sf"/>
</dbReference>
<keyword evidence="13" id="KW-1185">Reference proteome</keyword>
<feature type="domain" description="Copper amine oxidase N3-terminal" evidence="10">
    <location>
        <begin position="101"/>
        <end position="194"/>
    </location>
</feature>
<dbReference type="GO" id="GO:0009308">
    <property type="term" value="P:amine metabolic process"/>
    <property type="evidence" value="ECO:0007669"/>
    <property type="project" value="UniProtKB-UniRule"/>
</dbReference>
<dbReference type="Gene3D" id="2.70.98.20">
    <property type="entry name" value="Copper amine oxidase, catalytic domain"/>
    <property type="match status" value="1"/>
</dbReference>
<evidence type="ECO:0000313" key="13">
    <source>
        <dbReference type="Proteomes" id="UP000321306"/>
    </source>
</evidence>
<evidence type="ECO:0000259" key="10">
    <source>
        <dbReference type="Pfam" id="PF02728"/>
    </source>
</evidence>
<dbReference type="PANTHER" id="PTHR10638:SF41">
    <property type="entry name" value="AMINE OXIDASE"/>
    <property type="match status" value="1"/>
</dbReference>
<keyword evidence="3 6" id="KW-0801">TPQ</keyword>
<comment type="caution">
    <text evidence="12">The sequence shown here is derived from an EMBL/GenBank/DDBJ whole genome shotgun (WGS) entry which is preliminary data.</text>
</comment>
<feature type="active site" description="Proton acceptor" evidence="6">
    <location>
        <position position="289"/>
    </location>
</feature>
<dbReference type="AlphaFoldDB" id="A0A511N5G1"/>
<keyword evidence="4 8" id="KW-0560">Oxidoreductase</keyword>
<dbReference type="NCBIfam" id="NF008559">
    <property type="entry name" value="PRK11504.1"/>
    <property type="match status" value="1"/>
</dbReference>
<protein>
    <recommendedName>
        <fullName evidence="8">Amine oxidase</fullName>
        <ecNumber evidence="8">1.4.3.-</ecNumber>
    </recommendedName>
</protein>
<dbReference type="InterPro" id="IPR049947">
    <property type="entry name" value="Cu_Am_Ox_Cu-bd"/>
</dbReference>
<evidence type="ECO:0000256" key="4">
    <source>
        <dbReference type="ARBA" id="ARBA00023002"/>
    </source>
</evidence>
<dbReference type="InterPro" id="IPR015798">
    <property type="entry name" value="Cu_amine_oxidase_C"/>
</dbReference>
<evidence type="ECO:0000259" key="9">
    <source>
        <dbReference type="Pfam" id="PF01179"/>
    </source>
</evidence>
<evidence type="ECO:0000256" key="6">
    <source>
        <dbReference type="PIRSR" id="PIRSR600269-50"/>
    </source>
</evidence>
<organism evidence="12 13">
    <name type="scientific">Deinococcus cellulosilyticus (strain DSM 18568 / NBRC 106333 / KACC 11606 / 5516J-15)</name>
    <dbReference type="NCBI Taxonomy" id="1223518"/>
    <lineage>
        <taxon>Bacteria</taxon>
        <taxon>Thermotogati</taxon>
        <taxon>Deinococcota</taxon>
        <taxon>Deinococci</taxon>
        <taxon>Deinococcales</taxon>
        <taxon>Deinococcaceae</taxon>
        <taxon>Deinococcus</taxon>
    </lineage>
</organism>
<dbReference type="GO" id="GO:0005507">
    <property type="term" value="F:copper ion binding"/>
    <property type="evidence" value="ECO:0007669"/>
    <property type="project" value="InterPro"/>
</dbReference>
<dbReference type="Pfam" id="PF02728">
    <property type="entry name" value="Cu_amine_oxidN3"/>
    <property type="match status" value="1"/>
</dbReference>